<feature type="compositionally biased region" description="Basic residues" evidence="2">
    <location>
        <begin position="215"/>
        <end position="230"/>
    </location>
</feature>
<dbReference type="InterPro" id="IPR009091">
    <property type="entry name" value="RCC1/BLIP-II"/>
</dbReference>
<feature type="repeat" description="RCC1" evidence="1">
    <location>
        <begin position="77"/>
        <end position="134"/>
    </location>
</feature>
<accession>A0A5J4U7Y1</accession>
<gene>
    <name evidence="3" type="ORF">EZS28_038462</name>
</gene>
<evidence type="ECO:0000313" key="4">
    <source>
        <dbReference type="Proteomes" id="UP000324800"/>
    </source>
</evidence>
<feature type="compositionally biased region" description="Basic and acidic residues" evidence="2">
    <location>
        <begin position="231"/>
        <end position="255"/>
    </location>
</feature>
<evidence type="ECO:0000256" key="1">
    <source>
        <dbReference type="PROSITE-ProRule" id="PRU00235"/>
    </source>
</evidence>
<dbReference type="PROSITE" id="PS00626">
    <property type="entry name" value="RCC1_2"/>
    <property type="match status" value="1"/>
</dbReference>
<dbReference type="InterPro" id="IPR000408">
    <property type="entry name" value="Reg_chr_condens"/>
</dbReference>
<dbReference type="EMBL" id="SNRW01019834">
    <property type="protein sequence ID" value="KAA6366011.1"/>
    <property type="molecule type" value="Genomic_DNA"/>
</dbReference>
<dbReference type="OrthoDB" id="10256179at2759"/>
<feature type="region of interest" description="Disordered" evidence="2">
    <location>
        <begin position="203"/>
        <end position="255"/>
    </location>
</feature>
<dbReference type="Proteomes" id="UP000324800">
    <property type="component" value="Unassembled WGS sequence"/>
</dbReference>
<dbReference type="Gene3D" id="2.130.10.30">
    <property type="entry name" value="Regulator of chromosome condensation 1/beta-lactamase-inhibitor protein II"/>
    <property type="match status" value="1"/>
</dbReference>
<protein>
    <submittedName>
        <fullName evidence="3">Uncharacterized protein</fullName>
    </submittedName>
</protein>
<dbReference type="SUPFAM" id="SSF50985">
    <property type="entry name" value="RCC1/BLIP-II"/>
    <property type="match status" value="1"/>
</dbReference>
<organism evidence="3 4">
    <name type="scientific">Streblomastix strix</name>
    <dbReference type="NCBI Taxonomy" id="222440"/>
    <lineage>
        <taxon>Eukaryota</taxon>
        <taxon>Metamonada</taxon>
        <taxon>Preaxostyla</taxon>
        <taxon>Oxymonadida</taxon>
        <taxon>Streblomastigidae</taxon>
        <taxon>Streblomastix</taxon>
    </lineage>
</organism>
<evidence type="ECO:0000256" key="2">
    <source>
        <dbReference type="SAM" id="MobiDB-lite"/>
    </source>
</evidence>
<reference evidence="3 4" key="1">
    <citation type="submission" date="2019-03" db="EMBL/GenBank/DDBJ databases">
        <title>Single cell metagenomics reveals metabolic interactions within the superorganism composed of flagellate Streblomastix strix and complex community of Bacteroidetes bacteria on its surface.</title>
        <authorList>
            <person name="Treitli S.C."/>
            <person name="Kolisko M."/>
            <person name="Husnik F."/>
            <person name="Keeling P."/>
            <person name="Hampl V."/>
        </authorList>
    </citation>
    <scope>NUCLEOTIDE SEQUENCE [LARGE SCALE GENOMIC DNA]</scope>
    <source>
        <strain evidence="3">ST1C</strain>
    </source>
</reference>
<feature type="non-terminal residue" evidence="3">
    <location>
        <position position="1"/>
    </location>
</feature>
<proteinExistence type="predicted"/>
<comment type="caution">
    <text evidence="3">The sequence shown here is derived from an EMBL/GenBank/DDBJ whole genome shotgun (WGS) entry which is preliminary data.</text>
</comment>
<name>A0A5J4U7Y1_9EUKA</name>
<dbReference type="PROSITE" id="PS50012">
    <property type="entry name" value="RCC1_3"/>
    <property type="match status" value="1"/>
</dbReference>
<sequence length="309" mass="34710">QPDIQSTAALGFKYGSISIQLSAGSGLLNNPIHYQLQQNSISDAKGKFDVFETHYIVGCTAGNIHSLFVSDIGVIFASDDNLGVNEDPLDQLGFVPRVVPRLLQPSPLLPALFNGKLIARVACGQFHLLTLTSDGEVGSNTHNQLTPAIFLQQILIDPYDTSYLSTAASLSLTHTHISLLVPKTILRGDFVVQYSTEHYVQPSMESSSSVVDHHLNKKRERKNGKKRKKDKNKDKNKKEEVQRREEEEEERKRKELKNKKLDLSGNAIEDADGLIIIKKNQKRKIGIIQIKVILMMNKKMIIMRKIKKF</sequence>
<evidence type="ECO:0000313" key="3">
    <source>
        <dbReference type="EMBL" id="KAA6366011.1"/>
    </source>
</evidence>
<dbReference type="AlphaFoldDB" id="A0A5J4U7Y1"/>